<evidence type="ECO:0000313" key="7">
    <source>
        <dbReference type="Proteomes" id="UP000658131"/>
    </source>
</evidence>
<dbReference type="SMART" id="SM00740">
    <property type="entry name" value="PASTA"/>
    <property type="match status" value="2"/>
</dbReference>
<accession>A0ABR7NF69</accession>
<dbReference type="CDD" id="cd06576">
    <property type="entry name" value="PASTA_Pbp2x-like_1"/>
    <property type="match status" value="1"/>
</dbReference>
<dbReference type="InterPro" id="IPR050515">
    <property type="entry name" value="Beta-lactam/transpept"/>
</dbReference>
<dbReference type="Proteomes" id="UP000658131">
    <property type="component" value="Unassembled WGS sequence"/>
</dbReference>
<evidence type="ECO:0000256" key="4">
    <source>
        <dbReference type="SAM" id="MobiDB-lite"/>
    </source>
</evidence>
<dbReference type="InterPro" id="IPR005543">
    <property type="entry name" value="PASTA_dom"/>
</dbReference>
<comment type="similarity">
    <text evidence="2">Belongs to the transpeptidase family.</text>
</comment>
<dbReference type="InterPro" id="IPR001460">
    <property type="entry name" value="PCN-bd_Tpept"/>
</dbReference>
<keyword evidence="7" id="KW-1185">Reference proteome</keyword>
<dbReference type="InterPro" id="IPR036138">
    <property type="entry name" value="PBP_dimer_sf"/>
</dbReference>
<comment type="caution">
    <text evidence="6">The sequence shown here is derived from an EMBL/GenBank/DDBJ whole genome shotgun (WGS) entry which is preliminary data.</text>
</comment>
<feature type="region of interest" description="Disordered" evidence="4">
    <location>
        <begin position="765"/>
        <end position="785"/>
    </location>
</feature>
<dbReference type="SUPFAM" id="SSF56601">
    <property type="entry name" value="beta-lactamase/transpeptidase-like"/>
    <property type="match status" value="1"/>
</dbReference>
<evidence type="ECO:0000313" key="6">
    <source>
        <dbReference type="EMBL" id="MBC8575049.1"/>
    </source>
</evidence>
<dbReference type="SUPFAM" id="SSF54184">
    <property type="entry name" value="Penicillin-binding protein 2x (pbp-2x), c-terminal domain"/>
    <property type="match status" value="1"/>
</dbReference>
<evidence type="ECO:0000256" key="1">
    <source>
        <dbReference type="ARBA" id="ARBA00004370"/>
    </source>
</evidence>
<name>A0ABR7NF69_9FIRM</name>
<feature type="domain" description="PASTA" evidence="5">
    <location>
        <begin position="627"/>
        <end position="685"/>
    </location>
</feature>
<comment type="subcellular location">
    <subcellularLocation>
        <location evidence="1">Membrane</location>
    </subcellularLocation>
</comment>
<dbReference type="Pfam" id="PF00905">
    <property type="entry name" value="Transpeptidase"/>
    <property type="match status" value="1"/>
</dbReference>
<keyword evidence="3" id="KW-0472">Membrane</keyword>
<protein>
    <submittedName>
        <fullName evidence="6">PASTA domain-containing protein</fullName>
    </submittedName>
</protein>
<dbReference type="Pfam" id="PF03717">
    <property type="entry name" value="PBP_dimer"/>
    <property type="match status" value="1"/>
</dbReference>
<dbReference type="InterPro" id="IPR005311">
    <property type="entry name" value="PBP_dimer"/>
</dbReference>
<dbReference type="SUPFAM" id="SSF56519">
    <property type="entry name" value="Penicillin binding protein dimerisation domain"/>
    <property type="match status" value="1"/>
</dbReference>
<dbReference type="PROSITE" id="PS51178">
    <property type="entry name" value="PASTA"/>
    <property type="match status" value="2"/>
</dbReference>
<dbReference type="InterPro" id="IPR012338">
    <property type="entry name" value="Beta-lactam/transpept-like"/>
</dbReference>
<dbReference type="PANTHER" id="PTHR30627">
    <property type="entry name" value="PEPTIDOGLYCAN D,D-TRANSPEPTIDASE"/>
    <property type="match status" value="1"/>
</dbReference>
<dbReference type="RefSeq" id="WP_262398738.1">
    <property type="nucleotide sequence ID" value="NZ_JACRTB010000002.1"/>
</dbReference>
<evidence type="ECO:0000259" key="5">
    <source>
        <dbReference type="PROSITE" id="PS51178"/>
    </source>
</evidence>
<feature type="domain" description="PASTA" evidence="5">
    <location>
        <begin position="686"/>
        <end position="754"/>
    </location>
</feature>
<reference evidence="6 7" key="1">
    <citation type="submission" date="2020-08" db="EMBL/GenBank/DDBJ databases">
        <title>Genome public.</title>
        <authorList>
            <person name="Liu C."/>
            <person name="Sun Q."/>
        </authorList>
    </citation>
    <scope>NUCLEOTIDE SEQUENCE [LARGE SCALE GENOMIC DNA]</scope>
    <source>
        <strain evidence="6 7">BX1</strain>
    </source>
</reference>
<dbReference type="PANTHER" id="PTHR30627:SF1">
    <property type="entry name" value="PEPTIDOGLYCAN D,D-TRANSPEPTIDASE FTSI"/>
    <property type="match status" value="1"/>
</dbReference>
<dbReference type="EMBL" id="JACRTB010000002">
    <property type="protein sequence ID" value="MBC8575049.1"/>
    <property type="molecule type" value="Genomic_DNA"/>
</dbReference>
<dbReference type="Gene3D" id="3.30.10.20">
    <property type="match status" value="1"/>
</dbReference>
<proteinExistence type="inferred from homology"/>
<dbReference type="Gene3D" id="3.90.1310.10">
    <property type="entry name" value="Penicillin-binding protein 2a (Domain 2)"/>
    <property type="match status" value="1"/>
</dbReference>
<sequence length="785" mass="84546">MIQVQSSRRMKIKMNIVLALLVLVGFGVLIGRLYQLQLVDGEMYQAKALKQQLRPTAISAQRGAIYDRNMKTLAASATVWTVTLSPAELKDADQLSKIADFLAPLLGVEREKIIERGQKTASYYEIIKQKVDDTTADAILRFCDENKINCVNLVEDSRRYYPYGSLASTVLGFTTSENKGAYGIESNYEKVLAGIPGMVVSAKNAKSGNMPYSYDREYEPVDGNSIVLTIDEVIQHSLERHLETAVIEHNVNNRAVGIAMDVNTGAILGMATKPDFDPNEPNILCDPKALAEIAVFDEQIAAASGEEAERLKSERLDALGKAQFAQWRNKAISDPYEPGSVFKIITASMALDTEVCRPTGEYYTCPGFHIVAGRRKACWKAAGHGTIDFTQAVKFSCNPAFMMIGAKVGPRNFYDYFERFGLKEPTRIDLPGEADGIFYDYDTLAKETGEELASSSFGQTFKVTPIQICTAVAAAVNGGRLMQPYVVSQVLDPEGNIVSTTEPVVKRQVISEQTSETMRGILEKVVGDPDGSGKNAYVPGYRVGGKTGTSEKLDAKEGGEVTRRIASFMGIAPSNDPQVLVLVILDEPQMQNIYGSVIAAPVVGAIMSDILPYLKVEPQYTEAELSDIEVKVPYVTGGVVHDALSALTARGLSYKLVGDGVNVTGQIPSSGTECPKGTRVILYTDGTQPADPAEVPDVLGLSAQQANRTILNAGFNIRLVGADIEGKGVMAVLQDPLPGTAAQEGTIVTVTFADASDAFTAEETYEAMQESSSEPPPGAASPAGG</sequence>
<gene>
    <name evidence="6" type="ORF">H8717_01300</name>
</gene>
<dbReference type="Gene3D" id="3.40.710.10">
    <property type="entry name" value="DD-peptidase/beta-lactamase superfamily"/>
    <property type="match status" value="1"/>
</dbReference>
<evidence type="ECO:0000256" key="2">
    <source>
        <dbReference type="ARBA" id="ARBA00007171"/>
    </source>
</evidence>
<evidence type="ECO:0000256" key="3">
    <source>
        <dbReference type="ARBA" id="ARBA00023136"/>
    </source>
</evidence>
<dbReference type="Pfam" id="PF03793">
    <property type="entry name" value="PASTA"/>
    <property type="match status" value="2"/>
</dbReference>
<organism evidence="6 7">
    <name type="scientific">Yanshouia hominis</name>
    <dbReference type="NCBI Taxonomy" id="2763673"/>
    <lineage>
        <taxon>Bacteria</taxon>
        <taxon>Bacillati</taxon>
        <taxon>Bacillota</taxon>
        <taxon>Clostridia</taxon>
        <taxon>Eubacteriales</taxon>
        <taxon>Oscillospiraceae</taxon>
        <taxon>Yanshouia</taxon>
    </lineage>
</organism>